<dbReference type="AlphaFoldDB" id="A0AAV7YNW9"/>
<feature type="region of interest" description="Disordered" evidence="1">
    <location>
        <begin position="1"/>
        <end position="40"/>
    </location>
</feature>
<accession>A0AAV7YNW9</accession>
<protein>
    <submittedName>
        <fullName evidence="2">Uncharacterized protein</fullName>
    </submittedName>
</protein>
<sequence length="264" mass="31369">METEIENEKINQKKRINKKESREEILQDNSPDNEINNSVGGTIQTRLNNIMDEKRKNKKAKKNGKLIEKQEEKLIKPKRGDYQKMLPSIEKLQEKREKNNELIQIKKKNTLHLNTDKTILQNKSKKKINNAQMGKNTNQNKDDENKNKNILDNDIFNLKNVNKKKKLQLLPLIESYLEIQRQTMEINEKRTKYEKENKVLRTLSAKKSQNTIEYLEIKNQVLETKLMKKRLKKQNNQIIKSIESVIVQLEQLGRIKEQQIEEKK</sequence>
<feature type="region of interest" description="Disordered" evidence="1">
    <location>
        <begin position="124"/>
        <end position="148"/>
    </location>
</feature>
<name>A0AAV7YNW9_9EUKA</name>
<organism evidence="2 3">
    <name type="scientific">Anaeramoeba flamelloides</name>
    <dbReference type="NCBI Taxonomy" id="1746091"/>
    <lineage>
        <taxon>Eukaryota</taxon>
        <taxon>Metamonada</taxon>
        <taxon>Anaeramoebidae</taxon>
        <taxon>Anaeramoeba</taxon>
    </lineage>
</organism>
<feature type="compositionally biased region" description="Polar residues" evidence="1">
    <location>
        <begin position="27"/>
        <end position="40"/>
    </location>
</feature>
<proteinExistence type="predicted"/>
<evidence type="ECO:0000313" key="2">
    <source>
        <dbReference type="EMBL" id="KAJ3429640.1"/>
    </source>
</evidence>
<evidence type="ECO:0000313" key="3">
    <source>
        <dbReference type="Proteomes" id="UP001146793"/>
    </source>
</evidence>
<evidence type="ECO:0000256" key="1">
    <source>
        <dbReference type="SAM" id="MobiDB-lite"/>
    </source>
</evidence>
<dbReference type="EMBL" id="JANTQA010000057">
    <property type="protein sequence ID" value="KAJ3429640.1"/>
    <property type="molecule type" value="Genomic_DNA"/>
</dbReference>
<comment type="caution">
    <text evidence="2">The sequence shown here is derived from an EMBL/GenBank/DDBJ whole genome shotgun (WGS) entry which is preliminary data.</text>
</comment>
<feature type="compositionally biased region" description="Basic and acidic residues" evidence="1">
    <location>
        <begin position="1"/>
        <end position="11"/>
    </location>
</feature>
<reference evidence="2" key="1">
    <citation type="submission" date="2022-08" db="EMBL/GenBank/DDBJ databases">
        <title>Novel sulphate-reducing endosymbionts in the free-living metamonad Anaeramoeba.</title>
        <authorList>
            <person name="Jerlstrom-Hultqvist J."/>
            <person name="Cepicka I."/>
            <person name="Gallot-Lavallee L."/>
            <person name="Salas-Leiva D."/>
            <person name="Curtis B.A."/>
            <person name="Zahonova K."/>
            <person name="Pipaliya S."/>
            <person name="Dacks J."/>
            <person name="Roger A.J."/>
        </authorList>
    </citation>
    <scope>NUCLEOTIDE SEQUENCE</scope>
    <source>
        <strain evidence="2">Busselton2</strain>
    </source>
</reference>
<dbReference type="Proteomes" id="UP001146793">
    <property type="component" value="Unassembled WGS sequence"/>
</dbReference>
<gene>
    <name evidence="2" type="ORF">M0812_24996</name>
</gene>